<gene>
    <name evidence="1" type="ORF">T12_13590</name>
</gene>
<keyword evidence="2" id="KW-1185">Reference proteome</keyword>
<organism evidence="1 2">
    <name type="scientific">Trichinella patagoniensis</name>
    <dbReference type="NCBI Taxonomy" id="990121"/>
    <lineage>
        <taxon>Eukaryota</taxon>
        <taxon>Metazoa</taxon>
        <taxon>Ecdysozoa</taxon>
        <taxon>Nematoda</taxon>
        <taxon>Enoplea</taxon>
        <taxon>Dorylaimia</taxon>
        <taxon>Trichinellida</taxon>
        <taxon>Trichinellidae</taxon>
        <taxon>Trichinella</taxon>
    </lineage>
</organism>
<reference evidence="1 2" key="1">
    <citation type="submission" date="2015-01" db="EMBL/GenBank/DDBJ databases">
        <title>Evolution of Trichinella species and genotypes.</title>
        <authorList>
            <person name="Korhonen P.K."/>
            <person name="Edoardo P."/>
            <person name="Giuseppe L.R."/>
            <person name="Gasser R.B."/>
        </authorList>
    </citation>
    <scope>NUCLEOTIDE SEQUENCE [LARGE SCALE GENOMIC DNA]</scope>
    <source>
        <strain evidence="1">ISS2496</strain>
    </source>
</reference>
<dbReference type="STRING" id="990121.A0A0V0ZS93"/>
<sequence>MTPSNVHTMKLAVEVKSKLFVKLKRSSATCYKWRARQDKRSGMAARISPERRAALLQYLSDDEVRGVMRAMHVQETDDYDGLKSALYEAFRVPTGSERFSGEFFQRKQKRGESVLVYAGQLR</sequence>
<accession>A0A0V0ZS93</accession>
<evidence type="ECO:0000313" key="1">
    <source>
        <dbReference type="EMBL" id="KRY15616.1"/>
    </source>
</evidence>
<dbReference type="AlphaFoldDB" id="A0A0V0ZS93"/>
<comment type="caution">
    <text evidence="1">The sequence shown here is derived from an EMBL/GenBank/DDBJ whole genome shotgun (WGS) entry which is preliminary data.</text>
</comment>
<dbReference type="EMBL" id="JYDQ01000092">
    <property type="protein sequence ID" value="KRY15616.1"/>
    <property type="molecule type" value="Genomic_DNA"/>
</dbReference>
<proteinExistence type="predicted"/>
<evidence type="ECO:0000313" key="2">
    <source>
        <dbReference type="Proteomes" id="UP000054783"/>
    </source>
</evidence>
<name>A0A0V0ZS93_9BILA</name>
<protein>
    <submittedName>
        <fullName evidence="1">Uncharacterized protein</fullName>
    </submittedName>
</protein>
<dbReference type="Proteomes" id="UP000054783">
    <property type="component" value="Unassembled WGS sequence"/>
</dbReference>